<dbReference type="PANTHER" id="PTHR30244">
    <property type="entry name" value="TRANSAMINASE"/>
    <property type="match status" value="1"/>
</dbReference>
<feature type="active site" description="Proton acceptor" evidence="1">
    <location>
        <position position="211"/>
    </location>
</feature>
<dbReference type="CDD" id="cd00616">
    <property type="entry name" value="AHBA_syn"/>
    <property type="match status" value="1"/>
</dbReference>
<dbReference type="Gene3D" id="3.90.1150.10">
    <property type="entry name" value="Aspartate Aminotransferase, domain 1"/>
    <property type="match status" value="1"/>
</dbReference>
<dbReference type="PIRSF" id="PIRSF000390">
    <property type="entry name" value="PLP_StrS"/>
    <property type="match status" value="1"/>
</dbReference>
<organism evidence="4 5">
    <name type="scientific">Candidatus Kaiserbacteria bacterium RIFCSPLOWO2_01_FULL_54_20</name>
    <dbReference type="NCBI Taxonomy" id="1798513"/>
    <lineage>
        <taxon>Bacteria</taxon>
        <taxon>Candidatus Kaiseribacteriota</taxon>
    </lineage>
</organism>
<dbReference type="STRING" id="1798513.A3A40_00575"/>
<dbReference type="SUPFAM" id="SSF53383">
    <property type="entry name" value="PLP-dependent transferases"/>
    <property type="match status" value="1"/>
</dbReference>
<comment type="caution">
    <text evidence="4">The sequence shown here is derived from an EMBL/GenBank/DDBJ whole genome shotgun (WGS) entry which is preliminary data.</text>
</comment>
<dbReference type="InterPro" id="IPR015421">
    <property type="entry name" value="PyrdxlP-dep_Trfase_major"/>
</dbReference>
<name>A0A1F6EK19_9BACT</name>
<dbReference type="InterPro" id="IPR000653">
    <property type="entry name" value="DegT/StrS_aminotransferase"/>
</dbReference>
<evidence type="ECO:0008006" key="6">
    <source>
        <dbReference type="Google" id="ProtNLM"/>
    </source>
</evidence>
<feature type="modified residue" description="N6-(pyridoxal phosphate)lysine" evidence="2">
    <location>
        <position position="211"/>
    </location>
</feature>
<keyword evidence="2 3" id="KW-0663">Pyridoxal phosphate</keyword>
<dbReference type="PANTHER" id="PTHR30244:SF34">
    <property type="entry name" value="DTDP-4-AMINO-4,6-DIDEOXYGALACTOSE TRANSAMINASE"/>
    <property type="match status" value="1"/>
</dbReference>
<dbReference type="InterPro" id="IPR015422">
    <property type="entry name" value="PyrdxlP-dep_Trfase_small"/>
</dbReference>
<dbReference type="GO" id="GO:0008483">
    <property type="term" value="F:transaminase activity"/>
    <property type="evidence" value="ECO:0007669"/>
    <property type="project" value="TreeGrafter"/>
</dbReference>
<protein>
    <recommendedName>
        <fullName evidence="6">DegT/DnrJ/EryC1/StrS aminotransferase</fullName>
    </recommendedName>
</protein>
<gene>
    <name evidence="4" type="ORF">A3A40_00575</name>
</gene>
<evidence type="ECO:0000256" key="3">
    <source>
        <dbReference type="RuleBase" id="RU004508"/>
    </source>
</evidence>
<evidence type="ECO:0000313" key="4">
    <source>
        <dbReference type="EMBL" id="OGG73994.1"/>
    </source>
</evidence>
<evidence type="ECO:0000256" key="2">
    <source>
        <dbReference type="PIRSR" id="PIRSR000390-2"/>
    </source>
</evidence>
<sequence length="431" mass="47635">MKTKRKRGVLAINGGKPVMAKPLPAVHIMDKEEIAAVSRVIRGGPLSGFAGVHNDRFFGGKEVRVFEAEFAKKFKIKHAVSFNSATTALHGAIVALGIGPGDEVIVPPYTMSASATAVLMNGAVPIFADIDERTFCIDPKSVEKRITKYTKAIMAVNLLGQGADFAKLLPLAKKHNLAIIEDNAQSPDATWRGKPLGTVCDIGVFSLNVHKAIQTGEGGILVTNNPTYALRAQLCRNHGEAVVDDMHEYDSGPIFGSNYRMTEVVAAMARVQLRRLDFLTKKRVALANRLTKALAKIPGLTPPFVHPDNTHVIHRYAIRVDEKKLGFSRDQLVEAMAAEGFSMSRGYVKPIYLLRLFQERKAFNRTGFPFEKNTYYNGSPDYSKGNCPVVERMFEKEFTFTDVCQYPYTAREVDLFVAAMKKVIAHKDELS</sequence>
<evidence type="ECO:0000256" key="1">
    <source>
        <dbReference type="PIRSR" id="PIRSR000390-1"/>
    </source>
</evidence>
<dbReference type="GO" id="GO:0000271">
    <property type="term" value="P:polysaccharide biosynthetic process"/>
    <property type="evidence" value="ECO:0007669"/>
    <property type="project" value="TreeGrafter"/>
</dbReference>
<dbReference type="InterPro" id="IPR015424">
    <property type="entry name" value="PyrdxlP-dep_Trfase"/>
</dbReference>
<evidence type="ECO:0000313" key="5">
    <source>
        <dbReference type="Proteomes" id="UP000178427"/>
    </source>
</evidence>
<reference evidence="4 5" key="1">
    <citation type="journal article" date="2016" name="Nat. Commun.">
        <title>Thousands of microbial genomes shed light on interconnected biogeochemical processes in an aquifer system.</title>
        <authorList>
            <person name="Anantharaman K."/>
            <person name="Brown C.T."/>
            <person name="Hug L.A."/>
            <person name="Sharon I."/>
            <person name="Castelle C.J."/>
            <person name="Probst A.J."/>
            <person name="Thomas B.C."/>
            <person name="Singh A."/>
            <person name="Wilkins M.J."/>
            <person name="Karaoz U."/>
            <person name="Brodie E.L."/>
            <person name="Williams K.H."/>
            <person name="Hubbard S.S."/>
            <person name="Banfield J.F."/>
        </authorList>
    </citation>
    <scope>NUCLEOTIDE SEQUENCE [LARGE SCALE GENOMIC DNA]</scope>
</reference>
<comment type="similarity">
    <text evidence="3">Belongs to the DegT/DnrJ/EryC1 family.</text>
</comment>
<dbReference type="EMBL" id="MFMA01000016">
    <property type="protein sequence ID" value="OGG73994.1"/>
    <property type="molecule type" value="Genomic_DNA"/>
</dbReference>
<dbReference type="Proteomes" id="UP000178427">
    <property type="component" value="Unassembled WGS sequence"/>
</dbReference>
<dbReference type="GO" id="GO:0030170">
    <property type="term" value="F:pyridoxal phosphate binding"/>
    <property type="evidence" value="ECO:0007669"/>
    <property type="project" value="TreeGrafter"/>
</dbReference>
<dbReference type="Pfam" id="PF01041">
    <property type="entry name" value="DegT_DnrJ_EryC1"/>
    <property type="match status" value="1"/>
</dbReference>
<dbReference type="AlphaFoldDB" id="A0A1F6EK19"/>
<accession>A0A1F6EK19</accession>
<dbReference type="Gene3D" id="3.40.640.10">
    <property type="entry name" value="Type I PLP-dependent aspartate aminotransferase-like (Major domain)"/>
    <property type="match status" value="1"/>
</dbReference>
<proteinExistence type="inferred from homology"/>